<dbReference type="InterPro" id="IPR000477">
    <property type="entry name" value="RT_dom"/>
</dbReference>
<dbReference type="RefSeq" id="WP_343331560.1">
    <property type="nucleotide sequence ID" value="NZ_JAPOHD010000005.1"/>
</dbReference>
<dbReference type="Proteomes" id="UP001145087">
    <property type="component" value="Unassembled WGS sequence"/>
</dbReference>
<sequence>MKTNETLLDLLSSNNFLYDAWNQLKKEDETSHGLSGITIEQFKKDLNNNIDNISKSLKNKTYRFSPTRAAIIKKDNGKYRPLQIPEIADRVVLKAISCLLSNELQIFLQKSEDISFAYQKGKGVREAVLKMKSTYKKGDVILKADIINFFEEVKKDDLLNKQIFPNLKDDSINKLIKNSISQKLGGLRRIKREYRVLFKNAKSGIPQGNPLSPLLSNIYLSDFDLYIKNQGYTIIRYADDFIVIFNSEKEAKEGYKKIRIYLNEKFSLNIHPLDSKNDKTKIINPEKSEISFLSIKFDGINIYPSKDTIGILKNRIRKIIKTGELNSQLFTDIYKEIKKWIAIYSYLDIDRYFSDIDNYLISQLNKTFGQKKYKTTKCNKLAHNVRNKQFEKSSKSFWRNQELKNILPNFIRRKKLQQTQLV</sequence>
<evidence type="ECO:0000313" key="3">
    <source>
        <dbReference type="EMBL" id="MCY1719225.1"/>
    </source>
</evidence>
<dbReference type="SUPFAM" id="SSF56672">
    <property type="entry name" value="DNA/RNA polymerases"/>
    <property type="match status" value="1"/>
</dbReference>
<organism evidence="3 4">
    <name type="scientific">Draconibacterium aestuarii</name>
    <dbReference type="NCBI Taxonomy" id="2998507"/>
    <lineage>
        <taxon>Bacteria</taxon>
        <taxon>Pseudomonadati</taxon>
        <taxon>Bacteroidota</taxon>
        <taxon>Bacteroidia</taxon>
        <taxon>Marinilabiliales</taxon>
        <taxon>Prolixibacteraceae</taxon>
        <taxon>Draconibacterium</taxon>
    </lineage>
</organism>
<dbReference type="PANTHER" id="PTHR34047:SF8">
    <property type="entry name" value="PROTEIN YKFC"/>
    <property type="match status" value="1"/>
</dbReference>
<reference evidence="3" key="1">
    <citation type="submission" date="2022-11" db="EMBL/GenBank/DDBJ databases">
        <title>Marilongibacter aestuarii gen. nov., sp. nov., isolated from tidal flat sediment.</title>
        <authorList>
            <person name="Jiayan W."/>
        </authorList>
    </citation>
    <scope>NUCLEOTIDE SEQUENCE</scope>
    <source>
        <strain evidence="3">Z1-6</strain>
    </source>
</reference>
<dbReference type="PROSITE" id="PS50878">
    <property type="entry name" value="RT_POL"/>
    <property type="match status" value="1"/>
</dbReference>
<dbReference type="AlphaFoldDB" id="A0A9X3FAB8"/>
<evidence type="ECO:0000259" key="2">
    <source>
        <dbReference type="PROSITE" id="PS50878"/>
    </source>
</evidence>
<comment type="caution">
    <text evidence="3">The sequence shown here is derived from an EMBL/GenBank/DDBJ whole genome shotgun (WGS) entry which is preliminary data.</text>
</comment>
<evidence type="ECO:0000256" key="1">
    <source>
        <dbReference type="ARBA" id="ARBA00034120"/>
    </source>
</evidence>
<dbReference type="PANTHER" id="PTHR34047">
    <property type="entry name" value="NUCLEAR INTRON MATURASE 1, MITOCHONDRIAL-RELATED"/>
    <property type="match status" value="1"/>
</dbReference>
<dbReference type="Pfam" id="PF00078">
    <property type="entry name" value="RVT_1"/>
    <property type="match status" value="1"/>
</dbReference>
<evidence type="ECO:0000313" key="4">
    <source>
        <dbReference type="Proteomes" id="UP001145087"/>
    </source>
</evidence>
<keyword evidence="3" id="KW-0695">RNA-directed DNA polymerase</keyword>
<dbReference type="CDD" id="cd01651">
    <property type="entry name" value="RT_G2_intron"/>
    <property type="match status" value="1"/>
</dbReference>
<dbReference type="InterPro" id="IPR051083">
    <property type="entry name" value="GrpII_Intron_Splice-Mob/Def"/>
</dbReference>
<keyword evidence="3" id="KW-0808">Transferase</keyword>
<dbReference type="EMBL" id="JAPOHD010000005">
    <property type="protein sequence ID" value="MCY1719225.1"/>
    <property type="molecule type" value="Genomic_DNA"/>
</dbReference>
<keyword evidence="3" id="KW-0548">Nucleotidyltransferase</keyword>
<gene>
    <name evidence="3" type="ORF">OU798_02675</name>
</gene>
<accession>A0A9X3FAB8</accession>
<keyword evidence="4" id="KW-1185">Reference proteome</keyword>
<proteinExistence type="inferred from homology"/>
<dbReference type="InterPro" id="IPR043502">
    <property type="entry name" value="DNA/RNA_pol_sf"/>
</dbReference>
<name>A0A9X3FAB8_9BACT</name>
<protein>
    <submittedName>
        <fullName evidence="3">Reverse transcriptase domain-containing protein</fullName>
    </submittedName>
</protein>
<dbReference type="GO" id="GO:0003964">
    <property type="term" value="F:RNA-directed DNA polymerase activity"/>
    <property type="evidence" value="ECO:0007669"/>
    <property type="project" value="UniProtKB-KW"/>
</dbReference>
<feature type="domain" description="Reverse transcriptase" evidence="2">
    <location>
        <begin position="53"/>
        <end position="297"/>
    </location>
</feature>
<comment type="similarity">
    <text evidence="1">Belongs to the bacterial reverse transcriptase family.</text>
</comment>